<dbReference type="AlphaFoldDB" id="A0AAD6YXJ0"/>
<evidence type="ECO:0000313" key="1">
    <source>
        <dbReference type="EMBL" id="KAJ7301184.1"/>
    </source>
</evidence>
<comment type="caution">
    <text evidence="1">The sequence shown here is derived from an EMBL/GenBank/DDBJ whole genome shotgun (WGS) entry which is preliminary data.</text>
</comment>
<keyword evidence="2" id="KW-1185">Reference proteome</keyword>
<reference evidence="1" key="1">
    <citation type="submission" date="2023-03" db="EMBL/GenBank/DDBJ databases">
        <title>Massive genome expansion in bonnet fungi (Mycena s.s.) driven by repeated elements and novel gene families across ecological guilds.</title>
        <authorList>
            <consortium name="Lawrence Berkeley National Laboratory"/>
            <person name="Harder C.B."/>
            <person name="Miyauchi S."/>
            <person name="Viragh M."/>
            <person name="Kuo A."/>
            <person name="Thoen E."/>
            <person name="Andreopoulos B."/>
            <person name="Lu D."/>
            <person name="Skrede I."/>
            <person name="Drula E."/>
            <person name="Henrissat B."/>
            <person name="Morin E."/>
            <person name="Kohler A."/>
            <person name="Barry K."/>
            <person name="LaButti K."/>
            <person name="Morin E."/>
            <person name="Salamov A."/>
            <person name="Lipzen A."/>
            <person name="Mereny Z."/>
            <person name="Hegedus B."/>
            <person name="Baldrian P."/>
            <person name="Stursova M."/>
            <person name="Weitz H."/>
            <person name="Taylor A."/>
            <person name="Grigoriev I.V."/>
            <person name="Nagy L.G."/>
            <person name="Martin F."/>
            <person name="Kauserud H."/>
        </authorList>
    </citation>
    <scope>NUCLEOTIDE SEQUENCE</scope>
    <source>
        <strain evidence="1">CBHHK002</strain>
    </source>
</reference>
<gene>
    <name evidence="1" type="ORF">DFH08DRAFT_119461</name>
</gene>
<accession>A0AAD6YXJ0</accession>
<dbReference type="EMBL" id="JARIHO010000141">
    <property type="protein sequence ID" value="KAJ7301184.1"/>
    <property type="molecule type" value="Genomic_DNA"/>
</dbReference>
<dbReference type="Proteomes" id="UP001218218">
    <property type="component" value="Unassembled WGS sequence"/>
</dbReference>
<organism evidence="1 2">
    <name type="scientific">Mycena albidolilacea</name>
    <dbReference type="NCBI Taxonomy" id="1033008"/>
    <lineage>
        <taxon>Eukaryota</taxon>
        <taxon>Fungi</taxon>
        <taxon>Dikarya</taxon>
        <taxon>Basidiomycota</taxon>
        <taxon>Agaricomycotina</taxon>
        <taxon>Agaricomycetes</taxon>
        <taxon>Agaricomycetidae</taxon>
        <taxon>Agaricales</taxon>
        <taxon>Marasmiineae</taxon>
        <taxon>Mycenaceae</taxon>
        <taxon>Mycena</taxon>
    </lineage>
</organism>
<sequence>MESCHASAYPLFLFPPRVMGDETHVNEDVNSGSPIENPGFASSGVFSGSHHFTVAGGTFTNTTTNNYHTPRTVLSDYRRIPMGDIDLQREIRLDRNLGVVSTHRRYHSAKIDRGTSSVTVAMYQGEKAKEDWRRDVAKYMAVRHPNIVQLWGTASSGNTYATIFHDDLIPFSDFLRLYQHSHFATVYIHAYADAEFRAAQGYFRSIFSRYLQRSSCTPFIRCSSGQFCVDLVRGGWVDKFWEDDMVH</sequence>
<protein>
    <submittedName>
        <fullName evidence="1">Uncharacterized protein</fullName>
    </submittedName>
</protein>
<name>A0AAD6YXJ0_9AGAR</name>
<proteinExistence type="predicted"/>
<evidence type="ECO:0000313" key="2">
    <source>
        <dbReference type="Proteomes" id="UP001218218"/>
    </source>
</evidence>